<dbReference type="PANTHER" id="PTHR10380:SF218">
    <property type="entry name" value="ADULT CUTICLE PROTEIN 65AA-RELATED"/>
    <property type="match status" value="1"/>
</dbReference>
<dbReference type="AlphaFoldDB" id="A0A9N9QX60"/>
<dbReference type="InterPro" id="IPR050468">
    <property type="entry name" value="Cuticle_Struct_Prot"/>
</dbReference>
<dbReference type="Pfam" id="PF00379">
    <property type="entry name" value="Chitin_bind_4"/>
    <property type="match status" value="1"/>
</dbReference>
<dbReference type="GO" id="GO:0062129">
    <property type="term" value="C:chitin-based extracellular matrix"/>
    <property type="evidence" value="ECO:0007669"/>
    <property type="project" value="TreeGrafter"/>
</dbReference>
<organism evidence="4 5">
    <name type="scientific">Diatraea saccharalis</name>
    <name type="common">sugarcane borer</name>
    <dbReference type="NCBI Taxonomy" id="40085"/>
    <lineage>
        <taxon>Eukaryota</taxon>
        <taxon>Metazoa</taxon>
        <taxon>Ecdysozoa</taxon>
        <taxon>Arthropoda</taxon>
        <taxon>Hexapoda</taxon>
        <taxon>Insecta</taxon>
        <taxon>Pterygota</taxon>
        <taxon>Neoptera</taxon>
        <taxon>Endopterygota</taxon>
        <taxon>Lepidoptera</taxon>
        <taxon>Glossata</taxon>
        <taxon>Ditrysia</taxon>
        <taxon>Pyraloidea</taxon>
        <taxon>Crambidae</taxon>
        <taxon>Crambinae</taxon>
        <taxon>Diatraea</taxon>
    </lineage>
</organism>
<dbReference type="GO" id="GO:0008010">
    <property type="term" value="F:structural constituent of chitin-based larval cuticle"/>
    <property type="evidence" value="ECO:0007669"/>
    <property type="project" value="TreeGrafter"/>
</dbReference>
<proteinExistence type="predicted"/>
<dbReference type="PANTHER" id="PTHR10380">
    <property type="entry name" value="CUTICLE PROTEIN"/>
    <property type="match status" value="1"/>
</dbReference>
<gene>
    <name evidence="4" type="ORF">DIATSA_LOCUS3157</name>
</gene>
<evidence type="ECO:0000256" key="1">
    <source>
        <dbReference type="ARBA" id="ARBA00022460"/>
    </source>
</evidence>
<evidence type="ECO:0000256" key="2">
    <source>
        <dbReference type="ARBA" id="ARBA00022729"/>
    </source>
</evidence>
<dbReference type="OrthoDB" id="6761795at2759"/>
<dbReference type="InterPro" id="IPR000618">
    <property type="entry name" value="Insect_cuticle"/>
</dbReference>
<name>A0A9N9QX60_9NEOP</name>
<dbReference type="PRINTS" id="PR00947">
    <property type="entry name" value="CUTICLE"/>
</dbReference>
<evidence type="ECO:0000256" key="3">
    <source>
        <dbReference type="PROSITE-ProRule" id="PRU00497"/>
    </source>
</evidence>
<reference evidence="4" key="2">
    <citation type="submission" date="2022-10" db="EMBL/GenBank/DDBJ databases">
        <authorList>
            <consortium name="ENA_rothamsted_submissions"/>
            <consortium name="culmorum"/>
            <person name="King R."/>
        </authorList>
    </citation>
    <scope>NUCLEOTIDE SEQUENCE</scope>
</reference>
<evidence type="ECO:0000313" key="5">
    <source>
        <dbReference type="Proteomes" id="UP001153714"/>
    </source>
</evidence>
<evidence type="ECO:0000313" key="4">
    <source>
        <dbReference type="EMBL" id="CAG9785101.1"/>
    </source>
</evidence>
<dbReference type="PROSITE" id="PS51155">
    <property type="entry name" value="CHIT_BIND_RR_2"/>
    <property type="match status" value="1"/>
</dbReference>
<accession>A0A9N9QX60</accession>
<keyword evidence="5" id="KW-1185">Reference proteome</keyword>
<dbReference type="InterPro" id="IPR031311">
    <property type="entry name" value="CHIT_BIND_RR_consensus"/>
</dbReference>
<dbReference type="EMBL" id="OU893344">
    <property type="protein sequence ID" value="CAG9785101.1"/>
    <property type="molecule type" value="Genomic_DNA"/>
</dbReference>
<keyword evidence="2" id="KW-0732">Signal</keyword>
<reference evidence="4" key="1">
    <citation type="submission" date="2021-12" db="EMBL/GenBank/DDBJ databases">
        <authorList>
            <person name="King R."/>
        </authorList>
    </citation>
    <scope>NUCLEOTIDE SEQUENCE</scope>
</reference>
<keyword evidence="1 3" id="KW-0193">Cuticle</keyword>
<protein>
    <submittedName>
        <fullName evidence="4">Uncharacterized protein</fullName>
    </submittedName>
</protein>
<dbReference type="PROSITE" id="PS00233">
    <property type="entry name" value="CHIT_BIND_RR_1"/>
    <property type="match status" value="1"/>
</dbReference>
<sequence>MCPQKMRSPSSCRRSGQTQKHCNDLAILALVAAVAAAPQSNPEEIQILRYESDNDGLGTYHFAYEQSDHSAREEQGELKNFGGEEEEAVVMRGSYTWLGPDGVNYTVNYVADENGFQPTIDQGPGGAVPAGVVASLLG</sequence>
<dbReference type="Proteomes" id="UP001153714">
    <property type="component" value="Chromosome 13"/>
</dbReference>